<keyword evidence="2" id="KW-1185">Reference proteome</keyword>
<sequence length="114" mass="12195">MHAYALSHCYDSPVPNTVVGFLVIDDDSGEAAAVMDGHRRTGPWHNRVDWAIVDTAERLGQRGSRIDAPAARRIIDGVNGLTLGIATVPLPPGAKGRAHDIAERLHEDLILAGV</sequence>
<gene>
    <name evidence="1" type="ORF">DVS28_b0536</name>
</gene>
<protein>
    <submittedName>
        <fullName evidence="1">Uncharacterized protein</fullName>
    </submittedName>
</protein>
<geneLocation type="plasmid" evidence="2">
    <name>pedy32-46i</name>
</geneLocation>
<name>A0A346Y729_9ACTN</name>
<reference evidence="1 2" key="1">
    <citation type="submission" date="2018-09" db="EMBL/GenBank/DDBJ databases">
        <title>Complete genome sequence of Euzebya sp. DY32-46 isolated from seawater of Pacific Ocean.</title>
        <authorList>
            <person name="Xu L."/>
            <person name="Wu Y.-H."/>
            <person name="Xu X.-W."/>
        </authorList>
    </citation>
    <scope>NUCLEOTIDE SEQUENCE [LARGE SCALE GENOMIC DNA]</scope>
    <source>
        <strain evidence="1 2">DY32-46</strain>
        <plasmid evidence="2">pedy32-46i</plasmid>
    </source>
</reference>
<dbReference type="KEGG" id="euz:DVS28_b0536"/>
<evidence type="ECO:0000313" key="1">
    <source>
        <dbReference type="EMBL" id="AXV10276.1"/>
    </source>
</evidence>
<dbReference type="OrthoDB" id="4069167at2"/>
<organism evidence="1 2">
    <name type="scientific">Euzebya pacifica</name>
    <dbReference type="NCBI Taxonomy" id="1608957"/>
    <lineage>
        <taxon>Bacteria</taxon>
        <taxon>Bacillati</taxon>
        <taxon>Actinomycetota</taxon>
        <taxon>Nitriliruptoria</taxon>
        <taxon>Euzebyales</taxon>
    </lineage>
</organism>
<dbReference type="EMBL" id="CP031166">
    <property type="protein sequence ID" value="AXV10276.1"/>
    <property type="molecule type" value="Genomic_DNA"/>
</dbReference>
<dbReference type="Proteomes" id="UP000264006">
    <property type="component" value="Plasmid pEDY32-46I"/>
</dbReference>
<keyword evidence="1" id="KW-0614">Plasmid</keyword>
<accession>A0A346Y729</accession>
<proteinExistence type="predicted"/>
<evidence type="ECO:0000313" key="2">
    <source>
        <dbReference type="Proteomes" id="UP000264006"/>
    </source>
</evidence>
<dbReference type="RefSeq" id="WP_114594841.1">
    <property type="nucleotide sequence ID" value="NZ_CP031166.1"/>
</dbReference>
<dbReference type="AlphaFoldDB" id="A0A346Y729"/>